<evidence type="ECO:0008006" key="4">
    <source>
        <dbReference type="Google" id="ProtNLM"/>
    </source>
</evidence>
<feature type="signal peptide" evidence="1">
    <location>
        <begin position="1"/>
        <end position="20"/>
    </location>
</feature>
<reference evidence="3" key="1">
    <citation type="journal article" date="2019" name="Int. J. Syst. Evol. Microbiol.">
        <title>The Global Catalogue of Microorganisms (GCM) 10K type strain sequencing project: providing services to taxonomists for standard genome sequencing and annotation.</title>
        <authorList>
            <consortium name="The Broad Institute Genomics Platform"/>
            <consortium name="The Broad Institute Genome Sequencing Center for Infectious Disease"/>
            <person name="Wu L."/>
            <person name="Ma J."/>
        </authorList>
    </citation>
    <scope>NUCLEOTIDE SEQUENCE [LARGE SCALE GENOMIC DNA]</scope>
    <source>
        <strain evidence="3">CGMCC 1.15905</strain>
    </source>
</reference>
<feature type="chain" id="PRO_5045126106" description="DUF4431 domain-containing protein" evidence="1">
    <location>
        <begin position="21"/>
        <end position="112"/>
    </location>
</feature>
<comment type="caution">
    <text evidence="2">The sequence shown here is derived from an EMBL/GenBank/DDBJ whole genome shotgun (WGS) entry which is preliminary data.</text>
</comment>
<accession>A0ABQ1HJ18</accession>
<keyword evidence="3" id="KW-1185">Reference proteome</keyword>
<dbReference type="EMBL" id="BMKC01000002">
    <property type="protein sequence ID" value="GGA78799.1"/>
    <property type="molecule type" value="Genomic_DNA"/>
</dbReference>
<keyword evidence="1" id="KW-0732">Signal</keyword>
<sequence>MKLTTRLPLAALLLCSGACAAGGEPTEVRGIYFYNFENAALTPEGQSECWEARGDMSAAELPAKGSGRPWGRSKVVVRGVLSEPGKYGNMGTCTHAIDVIEVLSVEHLSQGP</sequence>
<organism evidence="2 3">
    <name type="scientific">Arenimonas soli</name>
    <dbReference type="NCBI Taxonomy" id="2269504"/>
    <lineage>
        <taxon>Bacteria</taxon>
        <taxon>Pseudomonadati</taxon>
        <taxon>Pseudomonadota</taxon>
        <taxon>Gammaproteobacteria</taxon>
        <taxon>Lysobacterales</taxon>
        <taxon>Lysobacteraceae</taxon>
        <taxon>Arenimonas</taxon>
    </lineage>
</organism>
<proteinExistence type="predicted"/>
<protein>
    <recommendedName>
        <fullName evidence="4">DUF4431 domain-containing protein</fullName>
    </recommendedName>
</protein>
<evidence type="ECO:0000313" key="3">
    <source>
        <dbReference type="Proteomes" id="UP000623419"/>
    </source>
</evidence>
<dbReference type="Proteomes" id="UP000623419">
    <property type="component" value="Unassembled WGS sequence"/>
</dbReference>
<gene>
    <name evidence="2" type="ORF">GCM10011521_16270</name>
</gene>
<evidence type="ECO:0000256" key="1">
    <source>
        <dbReference type="SAM" id="SignalP"/>
    </source>
</evidence>
<evidence type="ECO:0000313" key="2">
    <source>
        <dbReference type="EMBL" id="GGA78799.1"/>
    </source>
</evidence>
<name>A0ABQ1HJ18_9GAMM</name>